<dbReference type="GO" id="GO:0030246">
    <property type="term" value="F:carbohydrate binding"/>
    <property type="evidence" value="ECO:0007669"/>
    <property type="project" value="UniProtKB-UniRule"/>
</dbReference>
<feature type="domain" description="Galectin" evidence="3">
    <location>
        <begin position="130"/>
        <end position="269"/>
    </location>
</feature>
<name>A0AAV4FD76_9GAST</name>
<sequence>MDKIPRRFHITRLVLSLLIAIFLGIPRIQTLTGIDSSANPPMYSCYYSLWPGQLEGCTYYALPGLMDLLGCARASIHQTSTTFEFNSDTGTCLVCPAERISGYNASYPDGHHFWLRRSRIWTGLATDTYHVTPIDGGLQPGMVFELFGTLQYKVSRFSVFWSSQTVVHASSDFAFKVQFFFRVGKDSQLVVMKAVVGGVTTKTEIELSPPVILLDRPFRVLVLVTKGGYLVYIDDVFCCEFPHKETNLSSVNMLTKAPSGFHALHSIVF</sequence>
<dbReference type="SUPFAM" id="SSF49899">
    <property type="entry name" value="Concanavalin A-like lectins/glucanases"/>
    <property type="match status" value="1"/>
</dbReference>
<gene>
    <name evidence="4" type="ORF">ElyMa_005662700</name>
</gene>
<evidence type="ECO:0000256" key="2">
    <source>
        <dbReference type="RuleBase" id="RU102079"/>
    </source>
</evidence>
<dbReference type="InterPro" id="IPR013320">
    <property type="entry name" value="ConA-like_dom_sf"/>
</dbReference>
<dbReference type="Gene3D" id="2.60.120.200">
    <property type="match status" value="1"/>
</dbReference>
<dbReference type="SMART" id="SM00908">
    <property type="entry name" value="Gal-bind_lectin"/>
    <property type="match status" value="1"/>
</dbReference>
<evidence type="ECO:0000313" key="4">
    <source>
        <dbReference type="EMBL" id="GFR70826.1"/>
    </source>
</evidence>
<dbReference type="Proteomes" id="UP000762676">
    <property type="component" value="Unassembled WGS sequence"/>
</dbReference>
<protein>
    <recommendedName>
        <fullName evidence="2">Galectin</fullName>
    </recommendedName>
</protein>
<evidence type="ECO:0000313" key="5">
    <source>
        <dbReference type="Proteomes" id="UP000762676"/>
    </source>
</evidence>
<keyword evidence="5" id="KW-1185">Reference proteome</keyword>
<dbReference type="AlphaFoldDB" id="A0AAV4FD76"/>
<keyword evidence="1 2" id="KW-0430">Lectin</keyword>
<proteinExistence type="predicted"/>
<dbReference type="EMBL" id="BMAT01011341">
    <property type="protein sequence ID" value="GFR70826.1"/>
    <property type="molecule type" value="Genomic_DNA"/>
</dbReference>
<accession>A0AAV4FD76</accession>
<organism evidence="4 5">
    <name type="scientific">Elysia marginata</name>
    <dbReference type="NCBI Taxonomy" id="1093978"/>
    <lineage>
        <taxon>Eukaryota</taxon>
        <taxon>Metazoa</taxon>
        <taxon>Spiralia</taxon>
        <taxon>Lophotrochozoa</taxon>
        <taxon>Mollusca</taxon>
        <taxon>Gastropoda</taxon>
        <taxon>Heterobranchia</taxon>
        <taxon>Euthyneura</taxon>
        <taxon>Panpulmonata</taxon>
        <taxon>Sacoglossa</taxon>
        <taxon>Placobranchoidea</taxon>
        <taxon>Plakobranchidae</taxon>
        <taxon>Elysia</taxon>
    </lineage>
</organism>
<evidence type="ECO:0000259" key="3">
    <source>
        <dbReference type="PROSITE" id="PS51304"/>
    </source>
</evidence>
<dbReference type="PROSITE" id="PS51304">
    <property type="entry name" value="GALECTIN"/>
    <property type="match status" value="1"/>
</dbReference>
<reference evidence="4 5" key="1">
    <citation type="journal article" date="2021" name="Elife">
        <title>Chloroplast acquisition without the gene transfer in kleptoplastic sea slugs, Plakobranchus ocellatus.</title>
        <authorList>
            <person name="Maeda T."/>
            <person name="Takahashi S."/>
            <person name="Yoshida T."/>
            <person name="Shimamura S."/>
            <person name="Takaki Y."/>
            <person name="Nagai Y."/>
            <person name="Toyoda A."/>
            <person name="Suzuki Y."/>
            <person name="Arimoto A."/>
            <person name="Ishii H."/>
            <person name="Satoh N."/>
            <person name="Nishiyama T."/>
            <person name="Hasebe M."/>
            <person name="Maruyama T."/>
            <person name="Minagawa J."/>
            <person name="Obokata J."/>
            <person name="Shigenobu S."/>
        </authorList>
    </citation>
    <scope>NUCLEOTIDE SEQUENCE [LARGE SCALE GENOMIC DNA]</scope>
</reference>
<comment type="caution">
    <text evidence="4">The sequence shown here is derived from an EMBL/GenBank/DDBJ whole genome shotgun (WGS) entry which is preliminary data.</text>
</comment>
<evidence type="ECO:0000256" key="1">
    <source>
        <dbReference type="ARBA" id="ARBA00022734"/>
    </source>
</evidence>
<dbReference type="Pfam" id="PF00337">
    <property type="entry name" value="Gal-bind_lectin"/>
    <property type="match status" value="1"/>
</dbReference>
<dbReference type="InterPro" id="IPR001079">
    <property type="entry name" value="Galectin_CRD"/>
</dbReference>